<evidence type="ECO:0000313" key="4">
    <source>
        <dbReference type="EMBL" id="ORW13775.1"/>
    </source>
</evidence>
<feature type="domain" description="FAD-binding" evidence="3">
    <location>
        <begin position="2"/>
        <end position="334"/>
    </location>
</feature>
<keyword evidence="5" id="KW-1185">Reference proteome</keyword>
<dbReference type="PANTHER" id="PTHR13789:SF309">
    <property type="entry name" value="PUTATIVE (AFU_ORTHOLOGUE AFUA_6G14510)-RELATED"/>
    <property type="match status" value="1"/>
</dbReference>
<dbReference type="GO" id="GO:0071949">
    <property type="term" value="F:FAD binding"/>
    <property type="evidence" value="ECO:0007669"/>
    <property type="project" value="InterPro"/>
</dbReference>
<dbReference type="AlphaFoldDB" id="A0A1X1YRV6"/>
<evidence type="ECO:0000256" key="1">
    <source>
        <dbReference type="ARBA" id="ARBA00023002"/>
    </source>
</evidence>
<dbReference type="STRING" id="1108812.AWC16_03130"/>
<reference evidence="4 5" key="1">
    <citation type="submission" date="2016-01" db="EMBL/GenBank/DDBJ databases">
        <title>The new phylogeny of the genus Mycobacterium.</title>
        <authorList>
            <person name="Tarcisio F."/>
            <person name="Conor M."/>
            <person name="Antonella G."/>
            <person name="Elisabetta G."/>
            <person name="Giulia F.S."/>
            <person name="Sara T."/>
            <person name="Anna F."/>
            <person name="Clotilde B."/>
            <person name="Roberto B."/>
            <person name="Veronica D.S."/>
            <person name="Fabio R."/>
            <person name="Monica P."/>
            <person name="Olivier J."/>
            <person name="Enrico T."/>
            <person name="Nicola S."/>
        </authorList>
    </citation>
    <scope>NUCLEOTIDE SEQUENCE [LARGE SCALE GENOMIC DNA]</scope>
    <source>
        <strain evidence="4 5">DSM 45394</strain>
    </source>
</reference>
<dbReference type="Proteomes" id="UP000193866">
    <property type="component" value="Unassembled WGS sequence"/>
</dbReference>
<dbReference type="InterPro" id="IPR050493">
    <property type="entry name" value="FAD-dep_Monooxygenase_BioMet"/>
</dbReference>
<sequence length="379" mass="40588">MKIIVVGAGIGGLFAGITLREAGFDVEVYERYPQPQPVGAGLTLWANALKIFRRYGMLDRVLAEAGTFDYSEFRTAAGRTLARVSLDQLVQRYGLPTICLHRHLVSDTLLDRFGTAGLHLGKELVAVEDGGDHVAARFADGETVTADVLIGADGIHSVVRGALFPAMAPRYDGQTVWRGMVSADDVPATSFVAFGRGSRAGWSPMGRGKVYWFGARFQPAGAPDRHGSIHRDLLAEFGHWAKPLGRLIESTPEQAIVRGDVYAVPRLPSWTAGRVALLGDAAHGMAPHVAQGACLAVEDAAVLALRLAAAPTPEDGLRRYSEERRARVGAVLDEADAIGRLAAMNGPVSSRLRNMALRLTPSNMLIAGFARPAGYEVTE</sequence>
<dbReference type="Gene3D" id="3.50.50.60">
    <property type="entry name" value="FAD/NAD(P)-binding domain"/>
    <property type="match status" value="1"/>
</dbReference>
<keyword evidence="2" id="KW-0503">Monooxygenase</keyword>
<dbReference type="Pfam" id="PF01494">
    <property type="entry name" value="FAD_binding_3"/>
    <property type="match status" value="1"/>
</dbReference>
<evidence type="ECO:0000259" key="3">
    <source>
        <dbReference type="Pfam" id="PF01494"/>
    </source>
</evidence>
<evidence type="ECO:0000256" key="2">
    <source>
        <dbReference type="ARBA" id="ARBA00023033"/>
    </source>
</evidence>
<dbReference type="RefSeq" id="WP_165759146.1">
    <property type="nucleotide sequence ID" value="NZ_JACKVG010000012.1"/>
</dbReference>
<dbReference type="InterPro" id="IPR036188">
    <property type="entry name" value="FAD/NAD-bd_sf"/>
</dbReference>
<dbReference type="SUPFAM" id="SSF51905">
    <property type="entry name" value="FAD/NAD(P)-binding domain"/>
    <property type="match status" value="1"/>
</dbReference>
<name>A0A1X1YRV6_9MYCO</name>
<dbReference type="InterPro" id="IPR002938">
    <property type="entry name" value="FAD-bd"/>
</dbReference>
<accession>A0A1X1YRV6</accession>
<dbReference type="PANTHER" id="PTHR13789">
    <property type="entry name" value="MONOOXYGENASE"/>
    <property type="match status" value="1"/>
</dbReference>
<gene>
    <name evidence="4" type="ORF">AWC16_03130</name>
</gene>
<dbReference type="PRINTS" id="PR00420">
    <property type="entry name" value="RNGMNOXGNASE"/>
</dbReference>
<dbReference type="GO" id="GO:0004497">
    <property type="term" value="F:monooxygenase activity"/>
    <property type="evidence" value="ECO:0007669"/>
    <property type="project" value="UniProtKB-KW"/>
</dbReference>
<organism evidence="4 5">
    <name type="scientific">Mycolicibacter longobardus</name>
    <dbReference type="NCBI Taxonomy" id="1108812"/>
    <lineage>
        <taxon>Bacteria</taxon>
        <taxon>Bacillati</taxon>
        <taxon>Actinomycetota</taxon>
        <taxon>Actinomycetes</taxon>
        <taxon>Mycobacteriales</taxon>
        <taxon>Mycobacteriaceae</taxon>
        <taxon>Mycolicibacter</taxon>
    </lineage>
</organism>
<proteinExistence type="predicted"/>
<comment type="caution">
    <text evidence="4">The sequence shown here is derived from an EMBL/GenBank/DDBJ whole genome shotgun (WGS) entry which is preliminary data.</text>
</comment>
<dbReference type="EMBL" id="LQPG01000007">
    <property type="protein sequence ID" value="ORW13775.1"/>
    <property type="molecule type" value="Genomic_DNA"/>
</dbReference>
<protein>
    <recommendedName>
        <fullName evidence="3">FAD-binding domain-containing protein</fullName>
    </recommendedName>
</protein>
<evidence type="ECO:0000313" key="5">
    <source>
        <dbReference type="Proteomes" id="UP000193866"/>
    </source>
</evidence>
<keyword evidence="1" id="KW-0560">Oxidoreductase</keyword>